<feature type="compositionally biased region" description="Acidic residues" evidence="2">
    <location>
        <begin position="603"/>
        <end position="626"/>
    </location>
</feature>
<feature type="compositionally biased region" description="Basic and acidic residues" evidence="2">
    <location>
        <begin position="627"/>
        <end position="643"/>
    </location>
</feature>
<feature type="compositionally biased region" description="Basic and acidic residues" evidence="2">
    <location>
        <begin position="432"/>
        <end position="455"/>
    </location>
</feature>
<dbReference type="Proteomes" id="UP000504610">
    <property type="component" value="Chromosome 2"/>
</dbReference>
<dbReference type="RefSeq" id="XP_056860085.1">
    <property type="nucleotide sequence ID" value="XM_057004105.1"/>
</dbReference>
<feature type="compositionally biased region" description="Basic and acidic residues" evidence="2">
    <location>
        <begin position="513"/>
        <end position="544"/>
    </location>
</feature>
<reference evidence="4" key="2">
    <citation type="submission" date="2025-08" db="UniProtKB">
        <authorList>
            <consortium name="RefSeq"/>
        </authorList>
    </citation>
    <scope>IDENTIFICATION</scope>
    <source>
        <tissue evidence="4">Leaf</tissue>
    </source>
</reference>
<evidence type="ECO:0000256" key="2">
    <source>
        <dbReference type="SAM" id="MobiDB-lite"/>
    </source>
</evidence>
<dbReference type="GeneID" id="108833044"/>
<evidence type="ECO:0000313" key="3">
    <source>
        <dbReference type="Proteomes" id="UP000504610"/>
    </source>
</evidence>
<proteinExistence type="predicted"/>
<reference evidence="3" key="1">
    <citation type="journal article" date="2019" name="Database">
        <title>The radish genome database (RadishGD): an integrated information resource for radish genomics.</title>
        <authorList>
            <person name="Yu H.J."/>
            <person name="Baek S."/>
            <person name="Lee Y.J."/>
            <person name="Cho A."/>
            <person name="Mun J.H."/>
        </authorList>
    </citation>
    <scope>NUCLEOTIDE SEQUENCE [LARGE SCALE GENOMIC DNA]</scope>
    <source>
        <strain evidence="3">cv. WK10039</strain>
    </source>
</reference>
<feature type="region of interest" description="Disordered" evidence="2">
    <location>
        <begin position="293"/>
        <end position="313"/>
    </location>
</feature>
<keyword evidence="1" id="KW-0175">Coiled coil</keyword>
<feature type="coiled-coil region" evidence="1">
    <location>
        <begin position="352"/>
        <end position="410"/>
    </location>
</feature>
<dbReference type="KEGG" id="rsz:108833044"/>
<evidence type="ECO:0000256" key="1">
    <source>
        <dbReference type="SAM" id="Coils"/>
    </source>
</evidence>
<gene>
    <name evidence="4" type="primary">LOC108833044</name>
</gene>
<feature type="region of interest" description="Disordered" evidence="2">
    <location>
        <begin position="15"/>
        <end position="68"/>
    </location>
</feature>
<dbReference type="AlphaFoldDB" id="A0A9W3D887"/>
<accession>A0A9W3D887</accession>
<feature type="region of interest" description="Disordered" evidence="2">
    <location>
        <begin position="588"/>
        <end position="659"/>
    </location>
</feature>
<feature type="region of interest" description="Disordered" evidence="2">
    <location>
        <begin position="513"/>
        <end position="561"/>
    </location>
</feature>
<protein>
    <submittedName>
        <fullName evidence="4">Uncharacterized protein At3g43530-like</fullName>
    </submittedName>
</protein>
<feature type="compositionally biased region" description="Basic and acidic residues" evidence="2">
    <location>
        <begin position="293"/>
        <end position="304"/>
    </location>
</feature>
<feature type="region of interest" description="Disordered" evidence="2">
    <location>
        <begin position="422"/>
        <end position="472"/>
    </location>
</feature>
<organism evidence="3 4">
    <name type="scientific">Raphanus sativus</name>
    <name type="common">Radish</name>
    <name type="synonym">Raphanus raphanistrum var. sativus</name>
    <dbReference type="NCBI Taxonomy" id="3726"/>
    <lineage>
        <taxon>Eukaryota</taxon>
        <taxon>Viridiplantae</taxon>
        <taxon>Streptophyta</taxon>
        <taxon>Embryophyta</taxon>
        <taxon>Tracheophyta</taxon>
        <taxon>Spermatophyta</taxon>
        <taxon>Magnoliopsida</taxon>
        <taxon>eudicotyledons</taxon>
        <taxon>Gunneridae</taxon>
        <taxon>Pentapetalae</taxon>
        <taxon>rosids</taxon>
        <taxon>malvids</taxon>
        <taxon>Brassicales</taxon>
        <taxon>Brassicaceae</taxon>
        <taxon>Brassiceae</taxon>
        <taxon>Raphanus</taxon>
    </lineage>
</organism>
<sequence>MVKEENGYEIMEIKIMTGRSKRGGKRQTKKKNNNSTREKVVEHNPPPVAEGLSDENQTDHHSATSLECQPLPPDELYFKNTKFTKSCKIPSKCSVSGTVNLLKKLTPKDESPELDWFKNHPQFCHIFHMPDEPNLRLLDRHFGSHKEITMESVREKLLSMSACGDRLRMAVLYFLGTVIRAKARYNAPFDSFILRVVNDVEISLNARFRERVAGCFSSCPRMCKKRFQSNSMKGYSLQDLYDTLGNTTVFNSVLVPSVDEEPLMARILEGESDYENEGQGLYELDVAAREFPKKKDKGKGKVNEEASSSDHGLEDVLKEVEERLMASLSEVIVKVETMDNKLGVVEKSHVILKRRSKRMKAMEKRLEGIERTQDHLKLKAKKKKTLEERLDGIEKEMNKHEKEKENADSFEYQTLDTFWNDGRYNSNGVNPTDEKVSEEEAQKEDKNFEKEKGPEAEAQAEEAQKKDIGSRKRKNLRLKLKLKRLRKKIKVLRKRKNLRLKLKLKSLRKKIKEIGTEKAETEKEVETEKEDEKLEKEAEKEPKDTPTLPRGSTKAATNRSIAEWTPRTRFVLSWDEAKETQQQWTLSLCKSNDVGDEGAPGVDETDEGAPGVDETDEEALVVDETDERAPAVDETDEGAHAVDETDEGDPARIGVKHRR</sequence>
<keyword evidence="3" id="KW-1185">Reference proteome</keyword>
<feature type="compositionally biased region" description="Basic residues" evidence="2">
    <location>
        <begin position="19"/>
        <end position="32"/>
    </location>
</feature>
<evidence type="ECO:0000313" key="4">
    <source>
        <dbReference type="RefSeq" id="XP_056860085.1"/>
    </source>
</evidence>
<dbReference type="OrthoDB" id="1109756at2759"/>
<name>A0A9W3D887_RAPSA</name>